<dbReference type="Proteomes" id="UP000298416">
    <property type="component" value="Unassembled WGS sequence"/>
</dbReference>
<gene>
    <name evidence="7" type="ORF">SASPL_109012</name>
</gene>
<dbReference type="SUPFAM" id="SSF53795">
    <property type="entry name" value="PEP carboxykinase-like"/>
    <property type="match status" value="1"/>
</dbReference>
<dbReference type="GO" id="GO:0042626">
    <property type="term" value="F:ATPase-coupled transmembrane transporter activity"/>
    <property type="evidence" value="ECO:0007669"/>
    <property type="project" value="TreeGrafter"/>
</dbReference>
<organism evidence="7">
    <name type="scientific">Salvia splendens</name>
    <name type="common">Scarlet sage</name>
    <dbReference type="NCBI Taxonomy" id="180675"/>
    <lineage>
        <taxon>Eukaryota</taxon>
        <taxon>Viridiplantae</taxon>
        <taxon>Streptophyta</taxon>
        <taxon>Embryophyta</taxon>
        <taxon>Tracheophyta</taxon>
        <taxon>Spermatophyta</taxon>
        <taxon>Magnoliopsida</taxon>
        <taxon>eudicotyledons</taxon>
        <taxon>Gunneridae</taxon>
        <taxon>Pentapetalae</taxon>
        <taxon>asterids</taxon>
        <taxon>lamiids</taxon>
        <taxon>Lamiales</taxon>
        <taxon>Lamiaceae</taxon>
        <taxon>Nepetoideae</taxon>
        <taxon>Mentheae</taxon>
        <taxon>Salviinae</taxon>
        <taxon>Salvia</taxon>
        <taxon>Salvia subgen. Calosphace</taxon>
        <taxon>core Calosphace</taxon>
    </lineage>
</organism>
<keyword evidence="5 6" id="KW-0472">Membrane</keyword>
<keyword evidence="2" id="KW-0813">Transport</keyword>
<accession>A0A8X8YJU7</accession>
<dbReference type="AlphaFoldDB" id="A0A8X8YJU7"/>
<dbReference type="InterPro" id="IPR050352">
    <property type="entry name" value="ABCG_transporters"/>
</dbReference>
<sequence>MMGPSSNDKTTLLIALECHLSGTITFNGQPFSNAMKRKIGFVTHDDVLYPHLTLALLRCQNSIIGGQLERGVYGGERKWTKPPLKGWFPQCVGFAPWVAMNPTDFLLDLANGVAMGDTNEDQLPLCGQSYQPTLMIVVFFQPMIGVGQIHGWLNPGERGGQREDCGGLGCCPCPWTPLVAIQHRPLARPGLFVLLYSVMCTQGLGFAIGVAVMDEKSVVTLGAIIVITFLPRI</sequence>
<comment type="caution">
    <text evidence="7">The sequence shown here is derived from an EMBL/GenBank/DDBJ whole genome shotgun (WGS) entry which is preliminary data.</text>
</comment>
<dbReference type="GO" id="GO:0005886">
    <property type="term" value="C:plasma membrane"/>
    <property type="evidence" value="ECO:0007669"/>
    <property type="project" value="TreeGrafter"/>
</dbReference>
<proteinExistence type="predicted"/>
<keyword evidence="3 6" id="KW-0812">Transmembrane</keyword>
<evidence type="ECO:0000256" key="3">
    <source>
        <dbReference type="ARBA" id="ARBA00022692"/>
    </source>
</evidence>
<dbReference type="PANTHER" id="PTHR48041:SF24">
    <property type="entry name" value="ABC TRANSPORTER G FAMILY MEMBER 21"/>
    <property type="match status" value="1"/>
</dbReference>
<evidence type="ECO:0000313" key="8">
    <source>
        <dbReference type="Proteomes" id="UP000298416"/>
    </source>
</evidence>
<evidence type="ECO:0000256" key="4">
    <source>
        <dbReference type="ARBA" id="ARBA00022989"/>
    </source>
</evidence>
<keyword evidence="8" id="KW-1185">Reference proteome</keyword>
<feature type="transmembrane region" description="Helical" evidence="6">
    <location>
        <begin position="191"/>
        <end position="213"/>
    </location>
</feature>
<reference evidence="7" key="2">
    <citation type="submission" date="2020-08" db="EMBL/GenBank/DDBJ databases">
        <title>Plant Genome Project.</title>
        <authorList>
            <person name="Zhang R.-G."/>
        </authorList>
    </citation>
    <scope>NUCLEOTIDE SEQUENCE</scope>
    <source>
        <strain evidence="7">Huo1</strain>
        <tissue evidence="7">Leaf</tissue>
    </source>
</reference>
<protein>
    <submittedName>
        <fullName evidence="7">Uncharacterized protein</fullName>
    </submittedName>
</protein>
<dbReference type="PANTHER" id="PTHR48041">
    <property type="entry name" value="ABC TRANSPORTER G FAMILY MEMBER 28"/>
    <property type="match status" value="1"/>
</dbReference>
<evidence type="ECO:0000256" key="6">
    <source>
        <dbReference type="SAM" id="Phobius"/>
    </source>
</evidence>
<dbReference type="EMBL" id="PNBA02000003">
    <property type="protein sequence ID" value="KAG6430938.1"/>
    <property type="molecule type" value="Genomic_DNA"/>
</dbReference>
<evidence type="ECO:0000256" key="1">
    <source>
        <dbReference type="ARBA" id="ARBA00004141"/>
    </source>
</evidence>
<evidence type="ECO:0000256" key="2">
    <source>
        <dbReference type="ARBA" id="ARBA00022448"/>
    </source>
</evidence>
<reference evidence="7" key="1">
    <citation type="submission" date="2018-01" db="EMBL/GenBank/DDBJ databases">
        <authorList>
            <person name="Mao J.F."/>
        </authorList>
    </citation>
    <scope>NUCLEOTIDE SEQUENCE</scope>
    <source>
        <strain evidence="7">Huo1</strain>
        <tissue evidence="7">Leaf</tissue>
    </source>
</reference>
<comment type="subcellular location">
    <subcellularLocation>
        <location evidence="1">Membrane</location>
        <topology evidence="1">Multi-pass membrane protein</topology>
    </subcellularLocation>
</comment>
<name>A0A8X8YJU7_SALSN</name>
<keyword evidence="4 6" id="KW-1133">Transmembrane helix</keyword>
<evidence type="ECO:0000256" key="5">
    <source>
        <dbReference type="ARBA" id="ARBA00023136"/>
    </source>
</evidence>
<evidence type="ECO:0000313" key="7">
    <source>
        <dbReference type="EMBL" id="KAG6430938.1"/>
    </source>
</evidence>